<sequence>MNLRVRNIILIVFFLIFITISPILVLYSLGYKYNFAKNTLEKTGVFFIKSFPKNSSVVLDNQKIKNTTPTQATRLLPKIYNVKIIKDGYQPWEKNLEIYPQTTTFIEDVSLIYQKFSLQNLLSGQSFEQLLPSDDKNHLALIEKTENSKIFWLFNTLNESFIDLYRTDLDDDLEIISWSNNNRKILFNHNGQYLVISADTSKTIHSLSKMTDLDLNNLKWDNFNDNIIYTLNNQTLFKINYLEQSVEQVSKHSILNYLPYGQSFVVITLEEENYYLRNLNLGEDNIIFSLPYSSDYVFRLTGPKEISLFDKNQGQLYLIDPADQSQPITAVFKNVLDYSWHGRQLIYWNQTELWAAYPETGDKHLLERTGNNIYKAFWHPNAVYIFAIIGDDLKFYELDSRDRRNNYTLFNLPLTDQKEQIFTNRKGDELYLITSQDNQVGFYKVKIQ</sequence>
<keyword evidence="1" id="KW-0472">Membrane</keyword>
<evidence type="ECO:0000256" key="1">
    <source>
        <dbReference type="SAM" id="Phobius"/>
    </source>
</evidence>
<feature type="domain" description="PEGA" evidence="2">
    <location>
        <begin position="44"/>
        <end position="104"/>
    </location>
</feature>
<dbReference type="Proteomes" id="UP000230543">
    <property type="component" value="Unassembled WGS sequence"/>
</dbReference>
<reference evidence="4" key="1">
    <citation type="submission" date="2017-09" db="EMBL/GenBank/DDBJ databases">
        <title>Depth-based differentiation of microbial function through sediment-hosted aquifers and enrichment of novel symbionts in the deep terrestrial subsurface.</title>
        <authorList>
            <person name="Probst A.J."/>
            <person name="Ladd B."/>
            <person name="Jarett J.K."/>
            <person name="Geller-Mcgrath D.E."/>
            <person name="Sieber C.M.K."/>
            <person name="Emerson J.B."/>
            <person name="Anantharaman K."/>
            <person name="Thomas B.C."/>
            <person name="Malmstrom R."/>
            <person name="Stieglmeier M."/>
            <person name="Klingl A."/>
            <person name="Woyke T."/>
            <person name="Ryan C.M."/>
            <person name="Banfield J.F."/>
        </authorList>
    </citation>
    <scope>NUCLEOTIDE SEQUENCE [LARGE SCALE GENOMIC DNA]</scope>
</reference>
<dbReference type="EMBL" id="PFBO01000087">
    <property type="protein sequence ID" value="PIT90392.1"/>
    <property type="molecule type" value="Genomic_DNA"/>
</dbReference>
<evidence type="ECO:0000259" key="2">
    <source>
        <dbReference type="Pfam" id="PF08308"/>
    </source>
</evidence>
<gene>
    <name evidence="3" type="ORF">COU22_02425</name>
</gene>
<proteinExistence type="predicted"/>
<dbReference type="AlphaFoldDB" id="A0A2M6WC75"/>
<dbReference type="InterPro" id="IPR013229">
    <property type="entry name" value="PEGA"/>
</dbReference>
<keyword evidence="1" id="KW-1133">Transmembrane helix</keyword>
<dbReference type="Pfam" id="PF08308">
    <property type="entry name" value="PEGA"/>
    <property type="match status" value="1"/>
</dbReference>
<evidence type="ECO:0000313" key="4">
    <source>
        <dbReference type="Proteomes" id="UP000230543"/>
    </source>
</evidence>
<name>A0A2M6WC75_9BACT</name>
<keyword evidence="1" id="KW-0812">Transmembrane</keyword>
<organism evidence="3 4">
    <name type="scientific">Candidatus Komeilibacteria bacterium CG10_big_fil_rev_8_21_14_0_10_41_13</name>
    <dbReference type="NCBI Taxonomy" id="1974476"/>
    <lineage>
        <taxon>Bacteria</taxon>
        <taxon>Candidatus Komeiliibacteriota</taxon>
    </lineage>
</organism>
<dbReference type="SUPFAM" id="SSF82171">
    <property type="entry name" value="DPP6 N-terminal domain-like"/>
    <property type="match status" value="1"/>
</dbReference>
<feature type="transmembrane region" description="Helical" evidence="1">
    <location>
        <begin position="7"/>
        <end position="29"/>
    </location>
</feature>
<accession>A0A2M6WC75</accession>
<evidence type="ECO:0000313" key="3">
    <source>
        <dbReference type="EMBL" id="PIT90392.1"/>
    </source>
</evidence>
<comment type="caution">
    <text evidence="3">The sequence shown here is derived from an EMBL/GenBank/DDBJ whole genome shotgun (WGS) entry which is preliminary data.</text>
</comment>
<protein>
    <recommendedName>
        <fullName evidence="2">PEGA domain-containing protein</fullName>
    </recommendedName>
</protein>